<keyword evidence="4 9" id="KW-0436">Ligase</keyword>
<evidence type="ECO:0000256" key="3">
    <source>
        <dbReference type="ARBA" id="ARBA00022573"/>
    </source>
</evidence>
<dbReference type="Pfam" id="PF07685">
    <property type="entry name" value="GATase_3"/>
    <property type="match status" value="1"/>
</dbReference>
<feature type="domain" description="CobQ/CobB/MinD/ParA nucleotide binding" evidence="10">
    <location>
        <begin position="24"/>
        <end position="205"/>
    </location>
</feature>
<keyword evidence="3 9" id="KW-0169">Cobalamin biosynthesis</keyword>
<dbReference type="Gene3D" id="3.40.50.300">
    <property type="entry name" value="P-loop containing nucleotide triphosphate hydrolases"/>
    <property type="match status" value="1"/>
</dbReference>
<feature type="site" description="Increases nucleophilicity of active site Cys" evidence="9">
    <location>
        <position position="455"/>
    </location>
</feature>
<evidence type="ECO:0000256" key="9">
    <source>
        <dbReference type="HAMAP-Rule" id="MF_00027"/>
    </source>
</evidence>
<comment type="catalytic activity">
    <reaction evidence="9">
        <text>hydrogenobyrinate + 2 L-glutamine + 2 ATP + 2 H2O = hydrogenobyrinate a,c-diamide + 2 L-glutamate + 2 ADP + 2 phosphate + 2 H(+)</text>
        <dbReference type="Rhea" id="RHEA:12544"/>
        <dbReference type="ChEBI" id="CHEBI:15377"/>
        <dbReference type="ChEBI" id="CHEBI:15378"/>
        <dbReference type="ChEBI" id="CHEBI:29985"/>
        <dbReference type="ChEBI" id="CHEBI:30616"/>
        <dbReference type="ChEBI" id="CHEBI:43474"/>
        <dbReference type="ChEBI" id="CHEBI:58359"/>
        <dbReference type="ChEBI" id="CHEBI:77873"/>
        <dbReference type="ChEBI" id="CHEBI:77874"/>
        <dbReference type="ChEBI" id="CHEBI:456216"/>
        <dbReference type="EC" id="6.3.5.9"/>
    </reaction>
</comment>
<protein>
    <recommendedName>
        <fullName evidence="9">Hydrogenobyrinate a,c-diamide synthase</fullName>
        <ecNumber evidence="9">6.3.5.9</ecNumber>
    </recommendedName>
    <alternativeName>
        <fullName evidence="9">Hydrogenobyrinic acid a,c-diamide synthase</fullName>
    </alternativeName>
</protein>
<evidence type="ECO:0000259" key="11">
    <source>
        <dbReference type="Pfam" id="PF07685"/>
    </source>
</evidence>
<comment type="caution">
    <text evidence="12">The sequence shown here is derived from an EMBL/GenBank/DDBJ whole genome shotgun (WGS) entry which is preliminary data.</text>
</comment>
<dbReference type="Pfam" id="PF01656">
    <property type="entry name" value="CbiA"/>
    <property type="match status" value="1"/>
</dbReference>
<feature type="domain" description="CobB/CobQ-like glutamine amidotransferase" evidence="11">
    <location>
        <begin position="264"/>
        <end position="457"/>
    </location>
</feature>
<comment type="similarity">
    <text evidence="9">Belongs to the CobB/CbiA family.</text>
</comment>
<evidence type="ECO:0000256" key="7">
    <source>
        <dbReference type="ARBA" id="ARBA00022842"/>
    </source>
</evidence>
<dbReference type="RefSeq" id="WP_149890671.1">
    <property type="nucleotide sequence ID" value="NZ_JBHUFA010000001.1"/>
</dbReference>
<dbReference type="NCBIfam" id="TIGR00379">
    <property type="entry name" value="cobB"/>
    <property type="match status" value="1"/>
</dbReference>
<sequence length="467" mass="49011">MTLQPNPAGSAPTPVFASGTRGFLVAAPHSGAGKTTLTLALLRAFRQRGVTVASAKSGPDYIDPAFHAAATGRPCVNLDAYAMSPEQIRGLTAIRASSVDLFVVEGAMGLFDGAASGQGSAADLARILGLPVVLVVDCARQSQSIAALVHGFASFRADVTVAGVILNRVASPRHEAMLRQALEPLRLPVIGAVPASDDLVLPDRHLGLVQAAEHPDLDGFLEGAGARIAACLDLSMLQSEIARPLPAHAAFDRAPVLLPPPGQRIAVARDVAFAFAYPHLLAGWQAAGAELSLFSPLADEVPDPAADAIFLPGGYPELHAGPLAAKGRFRDGLRLAADRGSLIYGECGGYMTLGEALIDAQGVSHPMLGLLPLVTSFAARRRHLGYRQLEPVIPGVWPGEPRDEDDGALMGHEFHYATILHEGEADRLFRARDALGTALPDMGLRRANVLGSFAHLIGRKTPMMAET</sequence>
<dbReference type="InterPro" id="IPR027417">
    <property type="entry name" value="P-loop_NTPase"/>
</dbReference>
<dbReference type="CDD" id="cd05388">
    <property type="entry name" value="CobB_N"/>
    <property type="match status" value="1"/>
</dbReference>
<dbReference type="InterPro" id="IPR029062">
    <property type="entry name" value="Class_I_gatase-like"/>
</dbReference>
<dbReference type="HAMAP" id="MF_00027">
    <property type="entry name" value="CobB_CbiA"/>
    <property type="match status" value="1"/>
</dbReference>
<comment type="function">
    <text evidence="9">Catalyzes the ATP-dependent amidation of the two carboxylate groups at positions a and c of hydrogenobyrinate, using either L-glutamine or ammonia as the nitrogen source.</text>
</comment>
<comment type="cofactor">
    <cofactor evidence="1 9">
        <name>Mg(2+)</name>
        <dbReference type="ChEBI" id="CHEBI:18420"/>
    </cofactor>
</comment>
<comment type="pathway">
    <text evidence="9">Cofactor biosynthesis; adenosylcobalamin biosynthesis; cob(II)yrinate a,c-diamide from precorrin-2 (aerobic route): step 9/10.</text>
</comment>
<dbReference type="NCBIfam" id="NF002204">
    <property type="entry name" value="PRK01077.1"/>
    <property type="match status" value="1"/>
</dbReference>
<evidence type="ECO:0000259" key="10">
    <source>
        <dbReference type="Pfam" id="PF01656"/>
    </source>
</evidence>
<comment type="similarity">
    <text evidence="2">Belongs to the CobB/CobQ family. CobQ subfamily.</text>
</comment>
<dbReference type="EMBL" id="JBHUFA010000001">
    <property type="protein sequence ID" value="MFD1695614.1"/>
    <property type="molecule type" value="Genomic_DNA"/>
</dbReference>
<dbReference type="SUPFAM" id="SSF52317">
    <property type="entry name" value="Class I glutamine amidotransferase-like"/>
    <property type="match status" value="1"/>
</dbReference>
<evidence type="ECO:0000313" key="12">
    <source>
        <dbReference type="EMBL" id="MFD1695614.1"/>
    </source>
</evidence>
<dbReference type="InterPro" id="IPR004484">
    <property type="entry name" value="CbiA/CobB_synth"/>
</dbReference>
<organism evidence="12 13">
    <name type="scientific">Roseibium aestuarii</name>
    <dbReference type="NCBI Taxonomy" id="2600299"/>
    <lineage>
        <taxon>Bacteria</taxon>
        <taxon>Pseudomonadati</taxon>
        <taxon>Pseudomonadota</taxon>
        <taxon>Alphaproteobacteria</taxon>
        <taxon>Hyphomicrobiales</taxon>
        <taxon>Stappiaceae</taxon>
        <taxon>Roseibium</taxon>
    </lineage>
</organism>
<evidence type="ECO:0000256" key="6">
    <source>
        <dbReference type="ARBA" id="ARBA00022840"/>
    </source>
</evidence>
<dbReference type="EC" id="6.3.5.9" evidence="9"/>
<evidence type="ECO:0000313" key="13">
    <source>
        <dbReference type="Proteomes" id="UP001597327"/>
    </source>
</evidence>
<gene>
    <name evidence="9" type="primary">cobB</name>
    <name evidence="12" type="ORF">ACFSC7_08800</name>
</gene>
<dbReference type="PANTHER" id="PTHR43873">
    <property type="entry name" value="COBYRINATE A,C-DIAMIDE SYNTHASE"/>
    <property type="match status" value="1"/>
</dbReference>
<dbReference type="InterPro" id="IPR002586">
    <property type="entry name" value="CobQ/CobB/MinD/ParA_Nub-bd_dom"/>
</dbReference>
<proteinExistence type="inferred from homology"/>
<evidence type="ECO:0000256" key="5">
    <source>
        <dbReference type="ARBA" id="ARBA00022741"/>
    </source>
</evidence>
<evidence type="ECO:0000256" key="8">
    <source>
        <dbReference type="ARBA" id="ARBA00022962"/>
    </source>
</evidence>
<keyword evidence="8 9" id="KW-0315">Glutamine amidotransferase</keyword>
<keyword evidence="5 9" id="KW-0547">Nucleotide-binding</keyword>
<dbReference type="PANTHER" id="PTHR43873:SF1">
    <property type="entry name" value="COBYRINATE A,C-DIAMIDE SYNTHASE"/>
    <property type="match status" value="1"/>
</dbReference>
<dbReference type="SUPFAM" id="SSF52540">
    <property type="entry name" value="P-loop containing nucleoside triphosphate hydrolases"/>
    <property type="match status" value="1"/>
</dbReference>
<accession>A0ABW4JWG8</accession>
<comment type="miscellaneous">
    <text evidence="9">The a and c carboxylates of hydrogenobyrinate are activated for nucleophilic attack via formation of a phosphorylated intermediate by ATP. CobB catalyzes first the amidation of the c-carboxylate, and then that of the a-carboxylate.</text>
</comment>
<dbReference type="InterPro" id="IPR011698">
    <property type="entry name" value="GATase_3"/>
</dbReference>
<keyword evidence="13" id="KW-1185">Reference proteome</keyword>
<dbReference type="Proteomes" id="UP001597327">
    <property type="component" value="Unassembled WGS sequence"/>
</dbReference>
<dbReference type="PROSITE" id="PS51274">
    <property type="entry name" value="GATASE_COBBQ"/>
    <property type="match status" value="1"/>
</dbReference>
<evidence type="ECO:0000256" key="4">
    <source>
        <dbReference type="ARBA" id="ARBA00022598"/>
    </source>
</evidence>
<reference evidence="13" key="1">
    <citation type="journal article" date="2019" name="Int. J. Syst. Evol. Microbiol.">
        <title>The Global Catalogue of Microorganisms (GCM) 10K type strain sequencing project: providing services to taxonomists for standard genome sequencing and annotation.</title>
        <authorList>
            <consortium name="The Broad Institute Genomics Platform"/>
            <consortium name="The Broad Institute Genome Sequencing Center for Infectious Disease"/>
            <person name="Wu L."/>
            <person name="Ma J."/>
        </authorList>
    </citation>
    <scope>NUCLEOTIDE SEQUENCE [LARGE SCALE GENOMIC DNA]</scope>
    <source>
        <strain evidence="13">JCM 3369</strain>
    </source>
</reference>
<keyword evidence="6 9" id="KW-0067">ATP-binding</keyword>
<keyword evidence="7 9" id="KW-0460">Magnesium</keyword>
<evidence type="ECO:0000256" key="2">
    <source>
        <dbReference type="ARBA" id="ARBA00006205"/>
    </source>
</evidence>
<name>A0ABW4JWG8_9HYPH</name>
<evidence type="ECO:0000256" key="1">
    <source>
        <dbReference type="ARBA" id="ARBA00001946"/>
    </source>
</evidence>
<dbReference type="Gene3D" id="3.40.50.880">
    <property type="match status" value="1"/>
</dbReference>
<comment type="domain">
    <text evidence="9">Comprises of two domains. The C-terminal domain contains the binding site for glutamine and catalyzes the hydrolysis of this substrate to glutamate and ammonia. The N-terminal domain is anticipated to bind ATP and hydrogenobyrinate and catalyzes the ultimate synthesis of the diamide product. The ammonia produced via the glutaminase domain is probably translocated to the adjacent domain via a molecular tunnel, where it reacts with an activated intermediate.</text>
</comment>
<feature type="active site" description="Nucleophile" evidence="9">
    <location>
        <position position="347"/>
    </location>
</feature>